<comment type="caution">
    <text evidence="1">The sequence shown here is derived from an EMBL/GenBank/DDBJ whole genome shotgun (WGS) entry which is preliminary data.</text>
</comment>
<reference evidence="1 2" key="1">
    <citation type="submission" date="2021-07" db="EMBL/GenBank/DDBJ databases">
        <title>Characterization of Violacein-producing bacteria and related species.</title>
        <authorList>
            <person name="Wilson H.S."/>
            <person name="De Leon M.E."/>
        </authorList>
    </citation>
    <scope>NUCLEOTIDE SEQUENCE [LARGE SCALE GENOMIC DNA]</scope>
    <source>
        <strain evidence="1 2">HSC-2F05</strain>
    </source>
</reference>
<dbReference type="RefSeq" id="WP_225240601.1">
    <property type="nucleotide sequence ID" value="NZ_JAHYBX010000036.1"/>
</dbReference>
<proteinExistence type="predicted"/>
<name>A0ABS7YHQ5_9BURK</name>
<evidence type="ECO:0000313" key="2">
    <source>
        <dbReference type="Proteomes" id="UP001198602"/>
    </source>
</evidence>
<evidence type="ECO:0008006" key="3">
    <source>
        <dbReference type="Google" id="ProtNLM"/>
    </source>
</evidence>
<feature type="non-terminal residue" evidence="1">
    <location>
        <position position="183"/>
    </location>
</feature>
<accession>A0ABS7YHQ5</accession>
<protein>
    <recommendedName>
        <fullName evidence="3">Bacterial Ig-like domain-containing protein</fullName>
    </recommendedName>
</protein>
<sequence length="183" mass="17707">TGASASDGVTRNATVDVSLALDAASWEYSLDGGASWSAGSGTSFTLAASTYAAGAIQVRQTDIAGNLSAAATNAAPITVDTNVAAPGSVLAADTGASATDGVTREATFNVSLAPDAANWEYSLDGGASWSAGSGTSFTLAAGSYPAGAIQVRQTDIAGNLSASTASGTALTVDTSVGMPAFAL</sequence>
<feature type="non-terminal residue" evidence="1">
    <location>
        <position position="1"/>
    </location>
</feature>
<dbReference type="EMBL" id="JAHYBX010000036">
    <property type="protein sequence ID" value="MCA1858456.1"/>
    <property type="molecule type" value="Genomic_DNA"/>
</dbReference>
<dbReference type="InterPro" id="IPR013783">
    <property type="entry name" value="Ig-like_fold"/>
</dbReference>
<gene>
    <name evidence="1" type="ORF">LE190_21375</name>
</gene>
<dbReference type="Proteomes" id="UP001198602">
    <property type="component" value="Unassembled WGS sequence"/>
</dbReference>
<keyword evidence="2" id="KW-1185">Reference proteome</keyword>
<dbReference type="Gene3D" id="2.60.40.10">
    <property type="entry name" value="Immunoglobulins"/>
    <property type="match status" value="2"/>
</dbReference>
<evidence type="ECO:0000313" key="1">
    <source>
        <dbReference type="EMBL" id="MCA1858456.1"/>
    </source>
</evidence>
<organism evidence="1 2">
    <name type="scientific">Massilia hydrophila</name>
    <dbReference type="NCBI Taxonomy" id="3044279"/>
    <lineage>
        <taxon>Bacteria</taxon>
        <taxon>Pseudomonadati</taxon>
        <taxon>Pseudomonadota</taxon>
        <taxon>Betaproteobacteria</taxon>
        <taxon>Burkholderiales</taxon>
        <taxon>Oxalobacteraceae</taxon>
        <taxon>Telluria group</taxon>
        <taxon>Massilia</taxon>
    </lineage>
</organism>